<proteinExistence type="predicted"/>
<dbReference type="EMBL" id="CAEZWU010000049">
    <property type="protein sequence ID" value="CAB4664148.1"/>
    <property type="molecule type" value="Genomic_DNA"/>
</dbReference>
<evidence type="ECO:0000313" key="2">
    <source>
        <dbReference type="EMBL" id="CAB4812921.1"/>
    </source>
</evidence>
<dbReference type="CDD" id="cd20297">
    <property type="entry name" value="cupin_HQDO_small"/>
    <property type="match status" value="1"/>
</dbReference>
<name>A0A6J6YU02_9ZZZZ</name>
<dbReference type="EMBL" id="CAFAAP010000209">
    <property type="protein sequence ID" value="CAB4812921.1"/>
    <property type="molecule type" value="Genomic_DNA"/>
</dbReference>
<dbReference type="Gene3D" id="2.60.120.10">
    <property type="entry name" value="Jelly Rolls"/>
    <property type="match status" value="1"/>
</dbReference>
<accession>A0A6J6YU02</accession>
<reference evidence="2" key="1">
    <citation type="submission" date="2020-05" db="EMBL/GenBank/DDBJ databases">
        <authorList>
            <person name="Chiriac C."/>
            <person name="Salcher M."/>
            <person name="Ghai R."/>
            <person name="Kavagutti S V."/>
        </authorList>
    </citation>
    <scope>NUCLEOTIDE SEQUENCE</scope>
</reference>
<dbReference type="AlphaFoldDB" id="A0A6J6YU02"/>
<evidence type="ECO:0000313" key="1">
    <source>
        <dbReference type="EMBL" id="CAB4664148.1"/>
    </source>
</evidence>
<protein>
    <submittedName>
        <fullName evidence="2">Unannotated protein</fullName>
    </submittedName>
</protein>
<dbReference type="InterPro" id="IPR014710">
    <property type="entry name" value="RmlC-like_jellyroll"/>
</dbReference>
<gene>
    <name evidence="1" type="ORF">UFOPK2292_00457</name>
    <name evidence="2" type="ORF">UFOPK3026_01232</name>
</gene>
<organism evidence="2">
    <name type="scientific">freshwater metagenome</name>
    <dbReference type="NCBI Taxonomy" id="449393"/>
    <lineage>
        <taxon>unclassified sequences</taxon>
        <taxon>metagenomes</taxon>
        <taxon>ecological metagenomes</taxon>
    </lineage>
</organism>
<sequence length="163" mass="17835">MAYKTVFGSLDNFSKGRIDIINDDPKHYVFSNLFEVAKKSKPWEKVAVGINQEYVLEAIRAEGQSGWYSCDHDETVICMDGNVEINFVKLDTPVAAAGKSGAVAVNGEPVGKKMGRVVLQQGHQALLPKGSAYSFTAKKTGVLLQQTIIGDLTKQRWAQICLS</sequence>